<accession>A0A101NCI5</accession>
<gene>
    <name evidence="1" type="ORF">AQI94_02230</name>
</gene>
<evidence type="ECO:0000313" key="1">
    <source>
        <dbReference type="EMBL" id="KUM90639.1"/>
    </source>
</evidence>
<dbReference type="AlphaFoldDB" id="A0A101NCI5"/>
<proteinExistence type="predicted"/>
<dbReference type="Proteomes" id="UP000053039">
    <property type="component" value="Unassembled WGS sequence"/>
</dbReference>
<reference evidence="1 2" key="1">
    <citation type="submission" date="2015-10" db="EMBL/GenBank/DDBJ databases">
        <title>Draft genome sequence of Streptomyces pseudovenezuelae DSM 40212, type strain for the species Streptomyces pseudovenezuelae.</title>
        <authorList>
            <person name="Ruckert C."/>
            <person name="Winkler A."/>
            <person name="Kalinowski J."/>
            <person name="Kampfer P."/>
            <person name="Glaeser S."/>
        </authorList>
    </citation>
    <scope>NUCLEOTIDE SEQUENCE [LARGE SCALE GENOMIC DNA]</scope>
    <source>
        <strain evidence="1 2">DSM 40212</strain>
    </source>
</reference>
<organism evidence="1 2">
    <name type="scientific">Streptomyces pseudovenezuelae</name>
    <dbReference type="NCBI Taxonomy" id="67350"/>
    <lineage>
        <taxon>Bacteria</taxon>
        <taxon>Bacillati</taxon>
        <taxon>Actinomycetota</taxon>
        <taxon>Actinomycetes</taxon>
        <taxon>Kitasatosporales</taxon>
        <taxon>Streptomycetaceae</taxon>
        <taxon>Streptomyces</taxon>
        <taxon>Streptomyces aurantiacus group</taxon>
    </lineage>
</organism>
<dbReference type="OrthoDB" id="3537017at2"/>
<evidence type="ECO:0000313" key="2">
    <source>
        <dbReference type="Proteomes" id="UP000053039"/>
    </source>
</evidence>
<dbReference type="EMBL" id="LMWM01000003">
    <property type="protein sequence ID" value="KUM90639.1"/>
    <property type="molecule type" value="Genomic_DNA"/>
</dbReference>
<sequence length="182" mass="20037">MAMFKWWDVLPDDGRQQWVLDPLIGVGPLSFGMSPDEVSEALSHVTAESQRCTRSRSAQETVYRVEVGTYQEFGLKLYYQQQRLAGVVVDALRGPQVFADGTALVGRAPSVLEQWVLDRADGRESGRGLSYMAAGVPVSESLGVVIDVQRAGDHLLTRPVFVPSEAMDDLPHFLPASAWSRC</sequence>
<dbReference type="RefSeq" id="WP_051831885.1">
    <property type="nucleotide sequence ID" value="NZ_JBIBIH010000010.1"/>
</dbReference>
<name>A0A101NCI5_9ACTN</name>
<comment type="caution">
    <text evidence="1">The sequence shown here is derived from an EMBL/GenBank/DDBJ whole genome shotgun (WGS) entry which is preliminary data.</text>
</comment>
<protein>
    <submittedName>
        <fullName evidence="1">Uncharacterized protein</fullName>
    </submittedName>
</protein>